<evidence type="ECO:0000256" key="6">
    <source>
        <dbReference type="ARBA" id="ARBA00022989"/>
    </source>
</evidence>
<evidence type="ECO:0000256" key="4">
    <source>
        <dbReference type="ARBA" id="ARBA00022475"/>
    </source>
</evidence>
<dbReference type="Gene3D" id="1.20.1530.20">
    <property type="match status" value="1"/>
</dbReference>
<keyword evidence="10" id="KW-1185">Reference proteome</keyword>
<evidence type="ECO:0008006" key="11">
    <source>
        <dbReference type="Google" id="ProtNLM"/>
    </source>
</evidence>
<evidence type="ECO:0000313" key="9">
    <source>
        <dbReference type="EMBL" id="SDH18769.1"/>
    </source>
</evidence>
<dbReference type="InterPro" id="IPR004776">
    <property type="entry name" value="Mem_transp_PIN-like"/>
</dbReference>
<dbReference type="STRING" id="83767.SAMN05660652_01348"/>
<keyword evidence="6 8" id="KW-1133">Transmembrane helix</keyword>
<feature type="transmembrane region" description="Helical" evidence="8">
    <location>
        <begin position="117"/>
        <end position="141"/>
    </location>
</feature>
<feature type="transmembrane region" description="Helical" evidence="8">
    <location>
        <begin position="6"/>
        <end position="23"/>
    </location>
</feature>
<evidence type="ECO:0000313" key="10">
    <source>
        <dbReference type="Proteomes" id="UP000198607"/>
    </source>
</evidence>
<keyword evidence="3" id="KW-0813">Transport</keyword>
<feature type="transmembrane region" description="Helical" evidence="8">
    <location>
        <begin position="240"/>
        <end position="257"/>
    </location>
</feature>
<evidence type="ECO:0000256" key="8">
    <source>
        <dbReference type="SAM" id="Phobius"/>
    </source>
</evidence>
<comment type="similarity">
    <text evidence="2">Belongs to the auxin efflux carrier (TC 2.A.69) family.</text>
</comment>
<feature type="transmembrane region" description="Helical" evidence="8">
    <location>
        <begin position="92"/>
        <end position="111"/>
    </location>
</feature>
<dbReference type="OrthoDB" id="3238001at2"/>
<sequence>MLMRIVGIVFPILAIVLVAYFYGRRHPVDMGVANRLNMEFFLPALIFMALAGKSFNLVDNLPCAIGSAIMVIGSGLLAWPLARLFGYDPRTLVFPSMVHNVGNMGLPLLLLTFGDQALGPAVVILLVVNFIQFSLGIWVLSGRFSIAMLWREPLLAAALLGVGVSLSGITIWPPLMVAVKLLGDISIGLMIFSLGIRLSTARLNAWGIGIAGAVITPLAGMTVAWLVGEFGGLSPLDRDILFVAGALPPAVSCFILAERYRQEPDKVASIVLIGNASAIFFIPLALALRL</sequence>
<feature type="transmembrane region" description="Helical" evidence="8">
    <location>
        <begin position="178"/>
        <end position="196"/>
    </location>
</feature>
<dbReference type="Proteomes" id="UP000198607">
    <property type="component" value="Unassembled WGS sequence"/>
</dbReference>
<accession>A0A1G8ACZ8</accession>
<keyword evidence="4" id="KW-1003">Cell membrane</keyword>
<name>A0A1G8ACZ8_9RHOO</name>
<keyword evidence="5 8" id="KW-0812">Transmembrane</keyword>
<evidence type="ECO:0000256" key="7">
    <source>
        <dbReference type="ARBA" id="ARBA00023136"/>
    </source>
</evidence>
<feature type="transmembrane region" description="Helical" evidence="8">
    <location>
        <begin position="64"/>
        <end position="85"/>
    </location>
</feature>
<dbReference type="RefSeq" id="WP_091935746.1">
    <property type="nucleotide sequence ID" value="NZ_FNCY01000004.1"/>
</dbReference>
<gene>
    <name evidence="9" type="ORF">SAMN05660652_01348</name>
</gene>
<dbReference type="EMBL" id="FNCY01000004">
    <property type="protein sequence ID" value="SDH18769.1"/>
    <property type="molecule type" value="Genomic_DNA"/>
</dbReference>
<feature type="transmembrane region" description="Helical" evidence="8">
    <location>
        <begin position="35"/>
        <end position="52"/>
    </location>
</feature>
<organism evidence="9 10">
    <name type="scientific">Propionivibrio dicarboxylicus</name>
    <dbReference type="NCBI Taxonomy" id="83767"/>
    <lineage>
        <taxon>Bacteria</taxon>
        <taxon>Pseudomonadati</taxon>
        <taxon>Pseudomonadota</taxon>
        <taxon>Betaproteobacteria</taxon>
        <taxon>Rhodocyclales</taxon>
        <taxon>Rhodocyclaceae</taxon>
        <taxon>Propionivibrio</taxon>
    </lineage>
</organism>
<dbReference type="GO" id="GO:0055085">
    <property type="term" value="P:transmembrane transport"/>
    <property type="evidence" value="ECO:0007669"/>
    <property type="project" value="InterPro"/>
</dbReference>
<dbReference type="InterPro" id="IPR038770">
    <property type="entry name" value="Na+/solute_symporter_sf"/>
</dbReference>
<evidence type="ECO:0000256" key="2">
    <source>
        <dbReference type="ARBA" id="ARBA00010145"/>
    </source>
</evidence>
<dbReference type="PANTHER" id="PTHR36838:SF1">
    <property type="entry name" value="SLR1864 PROTEIN"/>
    <property type="match status" value="1"/>
</dbReference>
<feature type="transmembrane region" description="Helical" evidence="8">
    <location>
        <begin position="203"/>
        <end position="228"/>
    </location>
</feature>
<keyword evidence="7 8" id="KW-0472">Membrane</keyword>
<dbReference type="GO" id="GO:0005886">
    <property type="term" value="C:plasma membrane"/>
    <property type="evidence" value="ECO:0007669"/>
    <property type="project" value="UniProtKB-SubCell"/>
</dbReference>
<dbReference type="Pfam" id="PF03547">
    <property type="entry name" value="Mem_trans"/>
    <property type="match status" value="2"/>
</dbReference>
<protein>
    <recommendedName>
        <fullName evidence="11">Permease</fullName>
    </recommendedName>
</protein>
<reference evidence="9 10" key="1">
    <citation type="submission" date="2016-10" db="EMBL/GenBank/DDBJ databases">
        <authorList>
            <person name="de Groot N.N."/>
        </authorList>
    </citation>
    <scope>NUCLEOTIDE SEQUENCE [LARGE SCALE GENOMIC DNA]</scope>
    <source>
        <strain evidence="9 10">DSM 5885</strain>
    </source>
</reference>
<comment type="subcellular location">
    <subcellularLocation>
        <location evidence="1">Cell membrane</location>
        <topology evidence="1">Multi-pass membrane protein</topology>
    </subcellularLocation>
</comment>
<dbReference type="PANTHER" id="PTHR36838">
    <property type="entry name" value="AUXIN EFFLUX CARRIER FAMILY PROTEIN"/>
    <property type="match status" value="1"/>
</dbReference>
<evidence type="ECO:0000256" key="3">
    <source>
        <dbReference type="ARBA" id="ARBA00022448"/>
    </source>
</evidence>
<dbReference type="AlphaFoldDB" id="A0A1G8ACZ8"/>
<evidence type="ECO:0000256" key="1">
    <source>
        <dbReference type="ARBA" id="ARBA00004651"/>
    </source>
</evidence>
<proteinExistence type="inferred from homology"/>
<evidence type="ECO:0000256" key="5">
    <source>
        <dbReference type="ARBA" id="ARBA00022692"/>
    </source>
</evidence>
<feature type="transmembrane region" description="Helical" evidence="8">
    <location>
        <begin position="153"/>
        <end position="172"/>
    </location>
</feature>
<feature type="transmembrane region" description="Helical" evidence="8">
    <location>
        <begin position="269"/>
        <end position="288"/>
    </location>
</feature>